<proteinExistence type="predicted"/>
<evidence type="ECO:0000313" key="1">
    <source>
        <dbReference type="EMBL" id="KAH3845344.1"/>
    </source>
</evidence>
<keyword evidence="2" id="KW-1185">Reference proteome</keyword>
<accession>A0A9D4KTI1</accession>
<organism evidence="1 2">
    <name type="scientific">Dreissena polymorpha</name>
    <name type="common">Zebra mussel</name>
    <name type="synonym">Mytilus polymorpha</name>
    <dbReference type="NCBI Taxonomy" id="45954"/>
    <lineage>
        <taxon>Eukaryota</taxon>
        <taxon>Metazoa</taxon>
        <taxon>Spiralia</taxon>
        <taxon>Lophotrochozoa</taxon>
        <taxon>Mollusca</taxon>
        <taxon>Bivalvia</taxon>
        <taxon>Autobranchia</taxon>
        <taxon>Heteroconchia</taxon>
        <taxon>Euheterodonta</taxon>
        <taxon>Imparidentia</taxon>
        <taxon>Neoheterodontei</taxon>
        <taxon>Myida</taxon>
        <taxon>Dreissenoidea</taxon>
        <taxon>Dreissenidae</taxon>
        <taxon>Dreissena</taxon>
    </lineage>
</organism>
<sequence>MNEYWSLLGSSKNRTHGQESLGKETIMDIMMEAPQDCLTNPGPTIAGAVLYPLGGDTIRLSWSQY</sequence>
<evidence type="ECO:0000313" key="2">
    <source>
        <dbReference type="Proteomes" id="UP000828390"/>
    </source>
</evidence>
<dbReference type="Proteomes" id="UP000828390">
    <property type="component" value="Unassembled WGS sequence"/>
</dbReference>
<protein>
    <submittedName>
        <fullName evidence="1">Uncharacterized protein</fullName>
    </submittedName>
</protein>
<dbReference type="AlphaFoldDB" id="A0A9D4KTI1"/>
<dbReference type="EMBL" id="JAIWYP010000003">
    <property type="protein sequence ID" value="KAH3845344.1"/>
    <property type="molecule type" value="Genomic_DNA"/>
</dbReference>
<reference evidence="1" key="1">
    <citation type="journal article" date="2019" name="bioRxiv">
        <title>The Genome of the Zebra Mussel, Dreissena polymorpha: A Resource for Invasive Species Research.</title>
        <authorList>
            <person name="McCartney M.A."/>
            <person name="Auch B."/>
            <person name="Kono T."/>
            <person name="Mallez S."/>
            <person name="Zhang Y."/>
            <person name="Obille A."/>
            <person name="Becker A."/>
            <person name="Abrahante J.E."/>
            <person name="Garbe J."/>
            <person name="Badalamenti J.P."/>
            <person name="Herman A."/>
            <person name="Mangelson H."/>
            <person name="Liachko I."/>
            <person name="Sullivan S."/>
            <person name="Sone E.D."/>
            <person name="Koren S."/>
            <person name="Silverstein K.A.T."/>
            <person name="Beckman K.B."/>
            <person name="Gohl D.M."/>
        </authorList>
    </citation>
    <scope>NUCLEOTIDE SEQUENCE</scope>
    <source>
        <strain evidence="1">Duluth1</strain>
        <tissue evidence="1">Whole animal</tissue>
    </source>
</reference>
<comment type="caution">
    <text evidence="1">The sequence shown here is derived from an EMBL/GenBank/DDBJ whole genome shotgun (WGS) entry which is preliminary data.</text>
</comment>
<gene>
    <name evidence="1" type="ORF">DPMN_087623</name>
</gene>
<name>A0A9D4KTI1_DREPO</name>
<reference evidence="1" key="2">
    <citation type="submission" date="2020-11" db="EMBL/GenBank/DDBJ databases">
        <authorList>
            <person name="McCartney M.A."/>
            <person name="Auch B."/>
            <person name="Kono T."/>
            <person name="Mallez S."/>
            <person name="Becker A."/>
            <person name="Gohl D.M."/>
            <person name="Silverstein K.A.T."/>
            <person name="Koren S."/>
            <person name="Bechman K.B."/>
            <person name="Herman A."/>
            <person name="Abrahante J.E."/>
            <person name="Garbe J."/>
        </authorList>
    </citation>
    <scope>NUCLEOTIDE SEQUENCE</scope>
    <source>
        <strain evidence="1">Duluth1</strain>
        <tissue evidence="1">Whole animal</tissue>
    </source>
</reference>